<gene>
    <name evidence="7" type="primary">betI</name>
    <name evidence="7" type="ORF">EUV02_12730</name>
</gene>
<dbReference type="SUPFAM" id="SSF48498">
    <property type="entry name" value="Tetracyclin repressor-like, C-terminal domain"/>
    <property type="match status" value="1"/>
</dbReference>
<feature type="domain" description="HTH tetR-type" evidence="6">
    <location>
        <begin position="35"/>
        <end position="95"/>
    </location>
</feature>
<reference evidence="7 8" key="1">
    <citation type="submission" date="2019-02" db="EMBL/GenBank/DDBJ databases">
        <title>Polymorphobacter sp. isolated from the lake at the Tibet of China.</title>
        <authorList>
            <person name="Li A."/>
        </authorList>
    </citation>
    <scope>NUCLEOTIDE SEQUENCE [LARGE SCALE GENOMIC DNA]</scope>
    <source>
        <strain evidence="7 8">DJ1R-1</strain>
    </source>
</reference>
<dbReference type="InterPro" id="IPR001647">
    <property type="entry name" value="HTH_TetR"/>
</dbReference>
<dbReference type="InterPro" id="IPR039538">
    <property type="entry name" value="BetI_C"/>
</dbReference>
<dbReference type="Pfam" id="PF00440">
    <property type="entry name" value="TetR_N"/>
    <property type="match status" value="1"/>
</dbReference>
<dbReference type="AlphaFoldDB" id="A0A4Y9EKV1"/>
<evidence type="ECO:0000256" key="5">
    <source>
        <dbReference type="PROSITE-ProRule" id="PRU00335"/>
    </source>
</evidence>
<keyword evidence="3 5" id="KW-0238">DNA-binding</keyword>
<feature type="DNA-binding region" description="H-T-H motif" evidence="5">
    <location>
        <begin position="58"/>
        <end position="77"/>
    </location>
</feature>
<evidence type="ECO:0000256" key="1">
    <source>
        <dbReference type="ARBA" id="ARBA00022491"/>
    </source>
</evidence>
<keyword evidence="4" id="KW-0804">Transcription</keyword>
<name>A0A4Y9EKV1_9SPHN</name>
<comment type="caution">
    <text evidence="7">The sequence shown here is derived from an EMBL/GenBank/DDBJ whole genome shotgun (WGS) entry which is preliminary data.</text>
</comment>
<sequence length="218" mass="22430">MGSLPQIVLHVYNNGYSEARAHPVARAPFHREGEAVRRDALIAATAQCLATHGAGGISVRMVAAAAGVSAGLVTHYFGGIDDLIAATYHATGDRIGALLDAAVAAAGPTPRARLSAYVEANFRPPISDPELLATWAAFWALAGSNPAIAAIRDSVAAATRAQVESLLAACGARETRLAAIGLTALIDGLWLERSLNPATFSAAEAGALAERWLDALIG</sequence>
<keyword evidence="8" id="KW-1185">Reference proteome</keyword>
<dbReference type="PANTHER" id="PTHR30055:SF228">
    <property type="entry name" value="TRANSCRIPTIONAL REGULATOR-RELATED"/>
    <property type="match status" value="1"/>
</dbReference>
<dbReference type="NCBIfam" id="NF001978">
    <property type="entry name" value="PRK00767.1"/>
    <property type="match status" value="1"/>
</dbReference>
<organism evidence="7 8">
    <name type="scientific">Glacieibacterium arshaanense</name>
    <dbReference type="NCBI Taxonomy" id="2511025"/>
    <lineage>
        <taxon>Bacteria</taxon>
        <taxon>Pseudomonadati</taxon>
        <taxon>Pseudomonadota</taxon>
        <taxon>Alphaproteobacteria</taxon>
        <taxon>Sphingomonadales</taxon>
        <taxon>Sphingosinicellaceae</taxon>
        <taxon>Glacieibacterium</taxon>
    </lineage>
</organism>
<dbReference type="Gene3D" id="1.10.357.10">
    <property type="entry name" value="Tetracycline Repressor, domain 2"/>
    <property type="match status" value="1"/>
</dbReference>
<evidence type="ECO:0000313" key="8">
    <source>
        <dbReference type="Proteomes" id="UP000297737"/>
    </source>
</evidence>
<evidence type="ECO:0000313" key="7">
    <source>
        <dbReference type="EMBL" id="TFU01169.1"/>
    </source>
</evidence>
<keyword evidence="1" id="KW-0678">Repressor</keyword>
<evidence type="ECO:0000256" key="4">
    <source>
        <dbReference type="ARBA" id="ARBA00023163"/>
    </source>
</evidence>
<accession>A0A4Y9EKV1</accession>
<dbReference type="OrthoDB" id="9809265at2"/>
<evidence type="ECO:0000259" key="6">
    <source>
        <dbReference type="PROSITE" id="PS50977"/>
    </source>
</evidence>
<dbReference type="EMBL" id="SIHO01000003">
    <property type="protein sequence ID" value="TFU01169.1"/>
    <property type="molecule type" value="Genomic_DNA"/>
</dbReference>
<dbReference type="SUPFAM" id="SSF46689">
    <property type="entry name" value="Homeodomain-like"/>
    <property type="match status" value="1"/>
</dbReference>
<dbReference type="PANTHER" id="PTHR30055">
    <property type="entry name" value="HTH-TYPE TRANSCRIPTIONAL REGULATOR RUTR"/>
    <property type="match status" value="1"/>
</dbReference>
<dbReference type="Proteomes" id="UP000297737">
    <property type="component" value="Unassembled WGS sequence"/>
</dbReference>
<dbReference type="GO" id="GO:0003700">
    <property type="term" value="F:DNA-binding transcription factor activity"/>
    <property type="evidence" value="ECO:0007669"/>
    <property type="project" value="TreeGrafter"/>
</dbReference>
<evidence type="ECO:0000256" key="3">
    <source>
        <dbReference type="ARBA" id="ARBA00023125"/>
    </source>
</evidence>
<dbReference type="Pfam" id="PF13977">
    <property type="entry name" value="TetR_C_6"/>
    <property type="match status" value="1"/>
</dbReference>
<keyword evidence="2" id="KW-0805">Transcription regulation</keyword>
<dbReference type="PROSITE" id="PS50977">
    <property type="entry name" value="HTH_TETR_2"/>
    <property type="match status" value="1"/>
</dbReference>
<dbReference type="GO" id="GO:0000976">
    <property type="term" value="F:transcription cis-regulatory region binding"/>
    <property type="evidence" value="ECO:0007669"/>
    <property type="project" value="TreeGrafter"/>
</dbReference>
<proteinExistence type="predicted"/>
<protein>
    <submittedName>
        <fullName evidence="7">Transcriptional regulator BetI</fullName>
    </submittedName>
</protein>
<dbReference type="InterPro" id="IPR050109">
    <property type="entry name" value="HTH-type_TetR-like_transc_reg"/>
</dbReference>
<evidence type="ECO:0000256" key="2">
    <source>
        <dbReference type="ARBA" id="ARBA00023015"/>
    </source>
</evidence>
<dbReference type="InterPro" id="IPR036271">
    <property type="entry name" value="Tet_transcr_reg_TetR-rel_C_sf"/>
</dbReference>
<dbReference type="InterPro" id="IPR009057">
    <property type="entry name" value="Homeodomain-like_sf"/>
</dbReference>